<dbReference type="InterPro" id="IPR026960">
    <property type="entry name" value="RVT-Znf"/>
</dbReference>
<sequence length="604" mass="70354">MYPPELPSFSQPHPSGTWPEYVGSLEEVGVTSTSVFSSHKIRELKHCACDVKTVFPSAGGHKGSIKKIMAVLNKYEKISGQLINLTKSYMYFHEKVSIAVRNRIRRTTRIGVGSFPFTYLGCPMFYGRKKICHFEELVKKVSRRVMAWHSRLLTYGGKYVLVCNVLQSMPIYLMSAMNPPKGVINQIQKIMAKFFWGKVGSLKGKHWVAWDDLCLPKAEGGIGLRSLHTVADSLFAKLWWNFRTSSDSLWSHYMWNKYCKKQHPVIAQGTGISHVWRKMIQIREEVEHNIWWQVKAGEASFWFDNWTKQGALYYLEEQNHGEEEIEVKQFIQERRWNKGKLNQYVSEEMVQYITENISPVLIETGKDKAWWMGSTTGNFTVKSAWDLLRHRRDEREILKFIWNKGIPFRINFFLWRAPSKVMEIYKVIPALITWTLWKRRNSRKHGGDISLQNMISQVLQNVQFILKKKFPWIEMRGQNWEEMIRRLGANKSRLYHCIVRWDAPHEDVIKCNTDGASKGNPGISAYGYCLRNSNGDLIHAAAENIGITTNVEAEMRAILEAIRYCVNKKMRKIILESDSLLMIKIINEAWKVPWVIAEEFDELK</sequence>
<dbReference type="Pfam" id="PF13966">
    <property type="entry name" value="zf-RVT"/>
    <property type="match status" value="1"/>
</dbReference>
<evidence type="ECO:0000313" key="2">
    <source>
        <dbReference type="EMBL" id="WMV13941.1"/>
    </source>
</evidence>
<evidence type="ECO:0000259" key="1">
    <source>
        <dbReference type="PROSITE" id="PS50879"/>
    </source>
</evidence>
<gene>
    <name evidence="2" type="ORF">MTR67_007326</name>
</gene>
<dbReference type="PANTHER" id="PTHR33116:SF67">
    <property type="entry name" value="REVERSE TRANSCRIPTASE"/>
    <property type="match status" value="1"/>
</dbReference>
<dbReference type="InterPro" id="IPR002156">
    <property type="entry name" value="RNaseH_domain"/>
</dbReference>
<proteinExistence type="predicted"/>
<protein>
    <recommendedName>
        <fullName evidence="1">RNase H type-1 domain-containing protein</fullName>
    </recommendedName>
</protein>
<dbReference type="GO" id="GO:0004523">
    <property type="term" value="F:RNA-DNA hybrid ribonuclease activity"/>
    <property type="evidence" value="ECO:0007669"/>
    <property type="project" value="InterPro"/>
</dbReference>
<dbReference type="SUPFAM" id="SSF53098">
    <property type="entry name" value="Ribonuclease H-like"/>
    <property type="match status" value="1"/>
</dbReference>
<dbReference type="InterPro" id="IPR044730">
    <property type="entry name" value="RNase_H-like_dom_plant"/>
</dbReference>
<dbReference type="EMBL" id="CP133613">
    <property type="protein sequence ID" value="WMV13941.1"/>
    <property type="molecule type" value="Genomic_DNA"/>
</dbReference>
<dbReference type="InterPro" id="IPR012337">
    <property type="entry name" value="RNaseH-like_sf"/>
</dbReference>
<feature type="domain" description="RNase H type-1" evidence="1">
    <location>
        <begin position="505"/>
        <end position="604"/>
    </location>
</feature>
<dbReference type="Pfam" id="PF13456">
    <property type="entry name" value="RVT_3"/>
    <property type="match status" value="1"/>
</dbReference>
<dbReference type="PROSITE" id="PS50879">
    <property type="entry name" value="RNASE_H_1"/>
    <property type="match status" value="1"/>
</dbReference>
<dbReference type="Gene3D" id="3.30.420.10">
    <property type="entry name" value="Ribonuclease H-like superfamily/Ribonuclease H"/>
    <property type="match status" value="1"/>
</dbReference>
<reference evidence="2" key="1">
    <citation type="submission" date="2023-08" db="EMBL/GenBank/DDBJ databases">
        <title>A de novo genome assembly of Solanum verrucosum Schlechtendal, a Mexican diploid species geographically isolated from the other diploid A-genome species in potato relatives.</title>
        <authorList>
            <person name="Hosaka K."/>
        </authorList>
    </citation>
    <scope>NUCLEOTIDE SEQUENCE</scope>
    <source>
        <tissue evidence="2">Young leaves</tissue>
    </source>
</reference>
<dbReference type="AlphaFoldDB" id="A0AAF0TCN2"/>
<dbReference type="Proteomes" id="UP001234989">
    <property type="component" value="Chromosome 2"/>
</dbReference>
<evidence type="ECO:0000313" key="3">
    <source>
        <dbReference type="Proteomes" id="UP001234989"/>
    </source>
</evidence>
<keyword evidence="3" id="KW-1185">Reference proteome</keyword>
<organism evidence="2 3">
    <name type="scientific">Solanum verrucosum</name>
    <dbReference type="NCBI Taxonomy" id="315347"/>
    <lineage>
        <taxon>Eukaryota</taxon>
        <taxon>Viridiplantae</taxon>
        <taxon>Streptophyta</taxon>
        <taxon>Embryophyta</taxon>
        <taxon>Tracheophyta</taxon>
        <taxon>Spermatophyta</taxon>
        <taxon>Magnoliopsida</taxon>
        <taxon>eudicotyledons</taxon>
        <taxon>Gunneridae</taxon>
        <taxon>Pentapetalae</taxon>
        <taxon>asterids</taxon>
        <taxon>lamiids</taxon>
        <taxon>Solanales</taxon>
        <taxon>Solanaceae</taxon>
        <taxon>Solanoideae</taxon>
        <taxon>Solaneae</taxon>
        <taxon>Solanum</taxon>
    </lineage>
</organism>
<name>A0AAF0TCN2_SOLVR</name>
<dbReference type="GO" id="GO:0003676">
    <property type="term" value="F:nucleic acid binding"/>
    <property type="evidence" value="ECO:0007669"/>
    <property type="project" value="InterPro"/>
</dbReference>
<dbReference type="CDD" id="cd06222">
    <property type="entry name" value="RNase_H_like"/>
    <property type="match status" value="1"/>
</dbReference>
<accession>A0AAF0TCN2</accession>
<dbReference type="InterPro" id="IPR036397">
    <property type="entry name" value="RNaseH_sf"/>
</dbReference>
<dbReference type="PANTHER" id="PTHR33116">
    <property type="entry name" value="REVERSE TRANSCRIPTASE ZINC-BINDING DOMAIN-CONTAINING PROTEIN-RELATED-RELATED"/>
    <property type="match status" value="1"/>
</dbReference>